<keyword evidence="11" id="KW-1185">Reference proteome</keyword>
<keyword evidence="3 5" id="KW-0378">Hydrolase</keyword>
<evidence type="ECO:0000256" key="5">
    <source>
        <dbReference type="PROSITE-ProRule" id="PRU01240"/>
    </source>
</evidence>
<dbReference type="Proteomes" id="UP000316167">
    <property type="component" value="Unassembled WGS sequence"/>
</dbReference>
<evidence type="ECO:0000256" key="8">
    <source>
        <dbReference type="SAM" id="SignalP"/>
    </source>
</evidence>
<dbReference type="AlphaFoldDB" id="A0A562SUW1"/>
<dbReference type="InterPro" id="IPR034080">
    <property type="entry name" value="Protease_P7-like_dom"/>
</dbReference>
<evidence type="ECO:0000256" key="6">
    <source>
        <dbReference type="RuleBase" id="RU003355"/>
    </source>
</evidence>
<feature type="signal peptide" evidence="8">
    <location>
        <begin position="1"/>
        <end position="22"/>
    </location>
</feature>
<comment type="similarity">
    <text evidence="1 5 6">Belongs to the peptidase S8 family.</text>
</comment>
<evidence type="ECO:0000259" key="9">
    <source>
        <dbReference type="Pfam" id="PF00082"/>
    </source>
</evidence>
<dbReference type="PROSITE" id="PS51892">
    <property type="entry name" value="SUBTILASE"/>
    <property type="match status" value="1"/>
</dbReference>
<feature type="chain" id="PRO_5022234562" evidence="8">
    <location>
        <begin position="23"/>
        <end position="566"/>
    </location>
</feature>
<dbReference type="GO" id="GO:0006508">
    <property type="term" value="P:proteolysis"/>
    <property type="evidence" value="ECO:0007669"/>
    <property type="project" value="UniProtKB-KW"/>
</dbReference>
<evidence type="ECO:0000256" key="1">
    <source>
        <dbReference type="ARBA" id="ARBA00011073"/>
    </source>
</evidence>
<feature type="compositionally biased region" description="Basic and acidic residues" evidence="7">
    <location>
        <begin position="541"/>
        <end position="550"/>
    </location>
</feature>
<feature type="compositionally biased region" description="Basic residues" evidence="7">
    <location>
        <begin position="556"/>
        <end position="566"/>
    </location>
</feature>
<dbReference type="InterPro" id="IPR023827">
    <property type="entry name" value="Peptidase_S8_Asp-AS"/>
</dbReference>
<dbReference type="PROSITE" id="PS00136">
    <property type="entry name" value="SUBTILASE_ASP"/>
    <property type="match status" value="1"/>
</dbReference>
<evidence type="ECO:0000256" key="2">
    <source>
        <dbReference type="ARBA" id="ARBA00022670"/>
    </source>
</evidence>
<dbReference type="GO" id="GO:0004252">
    <property type="term" value="F:serine-type endopeptidase activity"/>
    <property type="evidence" value="ECO:0007669"/>
    <property type="project" value="UniProtKB-UniRule"/>
</dbReference>
<keyword evidence="8" id="KW-0732">Signal</keyword>
<evidence type="ECO:0000313" key="10">
    <source>
        <dbReference type="EMBL" id="TWI85099.1"/>
    </source>
</evidence>
<evidence type="ECO:0000256" key="7">
    <source>
        <dbReference type="SAM" id="MobiDB-lite"/>
    </source>
</evidence>
<keyword evidence="4 5" id="KW-0720">Serine protease</keyword>
<dbReference type="CDD" id="cd07483">
    <property type="entry name" value="Peptidases_S8_Subtilisin_Novo-like"/>
    <property type="match status" value="1"/>
</dbReference>
<keyword evidence="2 5" id="KW-0645">Protease</keyword>
<sequence length="566" mass="62291">MQLKKVLLVSSVFALTSAFTFAQTSVKDDQLKGWHLKDQQTDGFYGISMDKAFEFVKNRKSTTVIVAVIDSGIDTLHEDLKPVLWRNPKEIPGNGIDDDKNGYVDDIYGWNFLGGKDGRNVKEDSYEAARLYHALKKKYSGEVDESKLSPIEKEEYRIFKKAQGDIEHGSTEAQQQVLFLRGLYTKTIPSDSILKLRFKPEYTGNDLITFKPANSKEADAKSTMFSLFKGFDMMDATNTTIVEEFSSYYKGQEKKAEASVSAPKDYRGEIVKDNYYDFNDRFYGNGDVMASTPFHGTHVSGIIAAARNNGIGVDGVANNVRIMSIRAVPDGDEHDKDIALAIRYAVDNGAKIINMSFGKSFSPQKKWVDDAVRYAQSKGVLLVHAAGNDGKNVDSTENYPNPNFADTKMKASNFITVGASGDPKTGGLAADFSNYGKNEVDVFAPGVKIYSTIPGGNTYGFAQGTSMASPVVAGLAAFILSYYPDLTPEQVKYCIEKGAQNPHMQVTKPGTENEKEDFANFSRTGGLINAYEAVKVAATLKGERKEESKPTPKPQPKPKVKKTKKG</sequence>
<dbReference type="EMBL" id="VLLE01000002">
    <property type="protein sequence ID" value="TWI85099.1"/>
    <property type="molecule type" value="Genomic_DNA"/>
</dbReference>
<proteinExistence type="inferred from homology"/>
<dbReference type="InterPro" id="IPR023828">
    <property type="entry name" value="Peptidase_S8_Ser-AS"/>
</dbReference>
<protein>
    <submittedName>
        <fullName evidence="10">Subtilase family protein</fullName>
    </submittedName>
</protein>
<feature type="active site" description="Charge relay system" evidence="5">
    <location>
        <position position="70"/>
    </location>
</feature>
<dbReference type="SUPFAM" id="SSF52743">
    <property type="entry name" value="Subtilisin-like"/>
    <property type="match status" value="1"/>
</dbReference>
<feature type="domain" description="Peptidase S8/S53" evidence="9">
    <location>
        <begin position="63"/>
        <end position="500"/>
    </location>
</feature>
<dbReference type="PRINTS" id="PR00723">
    <property type="entry name" value="SUBTILISIN"/>
</dbReference>
<gene>
    <name evidence="10" type="ORF">IQ13_0255</name>
</gene>
<dbReference type="PANTHER" id="PTHR43399:SF4">
    <property type="entry name" value="CELL WALL-ASSOCIATED PROTEASE"/>
    <property type="match status" value="1"/>
</dbReference>
<dbReference type="InterPro" id="IPR015500">
    <property type="entry name" value="Peptidase_S8_subtilisin-rel"/>
</dbReference>
<reference evidence="10 11" key="1">
    <citation type="journal article" date="2015" name="Stand. Genomic Sci.">
        <title>Genomic Encyclopedia of Bacterial and Archaeal Type Strains, Phase III: the genomes of soil and plant-associated and newly described type strains.</title>
        <authorList>
            <person name="Whitman W.B."/>
            <person name="Woyke T."/>
            <person name="Klenk H.P."/>
            <person name="Zhou Y."/>
            <person name="Lilburn T.G."/>
            <person name="Beck B.J."/>
            <person name="De Vos P."/>
            <person name="Vandamme P."/>
            <person name="Eisen J.A."/>
            <person name="Garrity G."/>
            <person name="Hugenholtz P."/>
            <person name="Kyrpides N.C."/>
        </authorList>
    </citation>
    <scope>NUCLEOTIDE SEQUENCE [LARGE SCALE GENOMIC DNA]</scope>
    <source>
        <strain evidence="10 11">CGMCC 1.7271</strain>
    </source>
</reference>
<dbReference type="Gene3D" id="3.40.50.200">
    <property type="entry name" value="Peptidase S8/S53 domain"/>
    <property type="match status" value="2"/>
</dbReference>
<evidence type="ECO:0000256" key="3">
    <source>
        <dbReference type="ARBA" id="ARBA00022801"/>
    </source>
</evidence>
<dbReference type="RefSeq" id="WP_144883706.1">
    <property type="nucleotide sequence ID" value="NZ_VLLE01000002.1"/>
</dbReference>
<organism evidence="10 11">
    <name type="scientific">Lacibacter cauensis</name>
    <dbReference type="NCBI Taxonomy" id="510947"/>
    <lineage>
        <taxon>Bacteria</taxon>
        <taxon>Pseudomonadati</taxon>
        <taxon>Bacteroidota</taxon>
        <taxon>Chitinophagia</taxon>
        <taxon>Chitinophagales</taxon>
        <taxon>Chitinophagaceae</taxon>
        <taxon>Lacibacter</taxon>
    </lineage>
</organism>
<feature type="region of interest" description="Disordered" evidence="7">
    <location>
        <begin position="541"/>
        <end position="566"/>
    </location>
</feature>
<feature type="active site" description="Charge relay system" evidence="5">
    <location>
        <position position="466"/>
    </location>
</feature>
<dbReference type="Pfam" id="PF00082">
    <property type="entry name" value="Peptidase_S8"/>
    <property type="match status" value="1"/>
</dbReference>
<feature type="active site" description="Charge relay system" evidence="5">
    <location>
        <position position="295"/>
    </location>
</feature>
<evidence type="ECO:0000256" key="4">
    <source>
        <dbReference type="ARBA" id="ARBA00022825"/>
    </source>
</evidence>
<evidence type="ECO:0000313" key="11">
    <source>
        <dbReference type="Proteomes" id="UP000316167"/>
    </source>
</evidence>
<comment type="caution">
    <text evidence="10">The sequence shown here is derived from an EMBL/GenBank/DDBJ whole genome shotgun (WGS) entry which is preliminary data.</text>
</comment>
<dbReference type="InterPro" id="IPR022398">
    <property type="entry name" value="Peptidase_S8_His-AS"/>
</dbReference>
<dbReference type="PROSITE" id="PS00137">
    <property type="entry name" value="SUBTILASE_HIS"/>
    <property type="match status" value="1"/>
</dbReference>
<name>A0A562SUW1_9BACT</name>
<dbReference type="InterPro" id="IPR051048">
    <property type="entry name" value="Peptidase_S8/S53_subtilisin"/>
</dbReference>
<dbReference type="OrthoDB" id="9798386at2"/>
<accession>A0A562SUW1</accession>
<dbReference type="PANTHER" id="PTHR43399">
    <property type="entry name" value="SUBTILISIN-RELATED"/>
    <property type="match status" value="1"/>
</dbReference>
<dbReference type="InterPro" id="IPR000209">
    <property type="entry name" value="Peptidase_S8/S53_dom"/>
</dbReference>
<dbReference type="InterPro" id="IPR036852">
    <property type="entry name" value="Peptidase_S8/S53_dom_sf"/>
</dbReference>
<dbReference type="PROSITE" id="PS00138">
    <property type="entry name" value="SUBTILASE_SER"/>
    <property type="match status" value="1"/>
</dbReference>